<dbReference type="Proteomes" id="UP000326380">
    <property type="component" value="Unassembled WGS sequence"/>
</dbReference>
<evidence type="ECO:0000313" key="5">
    <source>
        <dbReference type="Proteomes" id="UP000326380"/>
    </source>
</evidence>
<dbReference type="GO" id="GO:1904680">
    <property type="term" value="F:peptide transmembrane transporter activity"/>
    <property type="evidence" value="ECO:0007669"/>
    <property type="project" value="TreeGrafter"/>
</dbReference>
<comment type="caution">
    <text evidence="4">The sequence shown here is derived from an EMBL/GenBank/DDBJ whole genome shotgun (WGS) entry which is preliminary data.</text>
</comment>
<dbReference type="GO" id="GO:0015833">
    <property type="term" value="P:peptide transport"/>
    <property type="evidence" value="ECO:0007669"/>
    <property type="project" value="TreeGrafter"/>
</dbReference>
<dbReference type="PROSITE" id="PS51257">
    <property type="entry name" value="PROKAR_LIPOPROTEIN"/>
    <property type="match status" value="1"/>
</dbReference>
<protein>
    <submittedName>
        <fullName evidence="4">ABC transporter substrate-binding protein</fullName>
    </submittedName>
</protein>
<dbReference type="InterPro" id="IPR000914">
    <property type="entry name" value="SBP_5_dom"/>
</dbReference>
<dbReference type="InterPro" id="IPR039424">
    <property type="entry name" value="SBP_5"/>
</dbReference>
<name>A0A7L5A1W9_9BACT</name>
<evidence type="ECO:0000256" key="2">
    <source>
        <dbReference type="ARBA" id="ARBA00022448"/>
    </source>
</evidence>
<gene>
    <name evidence="4" type="ORF">F0P96_06535</name>
</gene>
<evidence type="ECO:0000256" key="3">
    <source>
        <dbReference type="ARBA" id="ARBA00022729"/>
    </source>
</evidence>
<dbReference type="Gene3D" id="3.40.190.10">
    <property type="entry name" value="Periplasmic binding protein-like II"/>
    <property type="match status" value="1"/>
</dbReference>
<evidence type="ECO:0000313" key="4">
    <source>
        <dbReference type="EMBL" id="KAA9338486.1"/>
    </source>
</evidence>
<dbReference type="InterPro" id="IPR030678">
    <property type="entry name" value="Peptide/Ni-bd"/>
</dbReference>
<comment type="similarity">
    <text evidence="1">Belongs to the bacterial solute-binding protein 5 family.</text>
</comment>
<dbReference type="PANTHER" id="PTHR30290:SF9">
    <property type="entry name" value="OLIGOPEPTIDE-BINDING PROTEIN APPA"/>
    <property type="match status" value="1"/>
</dbReference>
<organism evidence="4 5">
    <name type="scientific">Hymenobacter busanensis</name>
    <dbReference type="NCBI Taxonomy" id="2607656"/>
    <lineage>
        <taxon>Bacteria</taxon>
        <taxon>Pseudomonadati</taxon>
        <taxon>Bacteroidota</taxon>
        <taxon>Cytophagia</taxon>
        <taxon>Cytophagales</taxon>
        <taxon>Hymenobacteraceae</taxon>
        <taxon>Hymenobacter</taxon>
    </lineage>
</organism>
<keyword evidence="3" id="KW-0732">Signal</keyword>
<reference evidence="4 5" key="1">
    <citation type="submission" date="2019-09" db="EMBL/GenBank/DDBJ databases">
        <title>Genome sequence of Hymenobacter sp. M3.</title>
        <authorList>
            <person name="Srinivasan S."/>
        </authorList>
    </citation>
    <scope>NUCLEOTIDE SEQUENCE [LARGE SCALE GENOMIC DNA]</scope>
    <source>
        <strain evidence="4 5">M3</strain>
    </source>
</reference>
<dbReference type="EMBL" id="VTWU01000002">
    <property type="protein sequence ID" value="KAA9338486.1"/>
    <property type="molecule type" value="Genomic_DNA"/>
</dbReference>
<keyword evidence="2" id="KW-0813">Transport</keyword>
<accession>A0A7L5A1W9</accession>
<dbReference type="Gene3D" id="3.10.105.10">
    <property type="entry name" value="Dipeptide-binding Protein, Domain 3"/>
    <property type="match status" value="1"/>
</dbReference>
<evidence type="ECO:0000256" key="1">
    <source>
        <dbReference type="ARBA" id="ARBA00005695"/>
    </source>
</evidence>
<sequence length="581" mass="64683">MIRLLLRGVLALLTVGLIACSSPAPLQDAPTTVRVSWPRDPESLNPVVLPNAFAVQINNLLYQSLLVVDGPRRRYVPWLATALPETRRAGPITYLTYTIRPEATWDNGQPITGHDVLFSLRVLFCPGVPNERISSGLSFVRNLEIDPADARRFTFVCAGFAPEYGITSGDFPILPEYLLDPQHALRPVPLAELTADSLTSASKTACAAFAAQFNLAEKWRDPQQVRGSGPYELVSWQSGQRLVLRRKSKWWADKMAAASPMLAARPSRLEFHIIPDPTTALLALRRGDVDVYPNMPAADFERLRTSSDAARFHLYTPASYRMVALEMNTRQPMLRESATRQALLHLLDVPQLMRATQYGLGQLSVGLVSPRERWAYHDSLPLRSYNPQKAKALLRAAGWQFTGTRWQRHASAQGSQPLALQLHYRAGDRTFETAALLFQQAAKELKIPVSLRPTEASLLSEVRRNGQYDMVFRSFYGNPFSYDLRPILHTASIGLTGGNTSGFGTPSSDRLLEQLAAAEDSTQKKRLLHRLQLMLYEQAPLGVLFYEPNRLAVARRFADVRPAGPEPGYNLASFALKASAN</sequence>
<dbReference type="SUPFAM" id="SSF53850">
    <property type="entry name" value="Periplasmic binding protein-like II"/>
    <property type="match status" value="1"/>
</dbReference>
<dbReference type="GO" id="GO:0043190">
    <property type="term" value="C:ATP-binding cassette (ABC) transporter complex"/>
    <property type="evidence" value="ECO:0007669"/>
    <property type="project" value="InterPro"/>
</dbReference>
<dbReference type="GO" id="GO:0030288">
    <property type="term" value="C:outer membrane-bounded periplasmic space"/>
    <property type="evidence" value="ECO:0007669"/>
    <property type="project" value="UniProtKB-ARBA"/>
</dbReference>
<proteinExistence type="inferred from homology"/>
<dbReference type="PIRSF" id="PIRSF002741">
    <property type="entry name" value="MppA"/>
    <property type="match status" value="1"/>
</dbReference>
<keyword evidence="5" id="KW-1185">Reference proteome</keyword>
<dbReference type="Pfam" id="PF00496">
    <property type="entry name" value="SBP_bac_5"/>
    <property type="match status" value="1"/>
</dbReference>
<dbReference type="AlphaFoldDB" id="A0A7L5A1W9"/>
<dbReference type="RefSeq" id="WP_151078035.1">
    <property type="nucleotide sequence ID" value="NZ_CP047647.1"/>
</dbReference>
<dbReference type="PANTHER" id="PTHR30290">
    <property type="entry name" value="PERIPLASMIC BINDING COMPONENT OF ABC TRANSPORTER"/>
    <property type="match status" value="1"/>
</dbReference>